<gene>
    <name evidence="1" type="ORF">QE152_g35789</name>
</gene>
<dbReference type="Proteomes" id="UP001458880">
    <property type="component" value="Unassembled WGS sequence"/>
</dbReference>
<protein>
    <submittedName>
        <fullName evidence="1">Uncharacterized protein</fullName>
    </submittedName>
</protein>
<comment type="caution">
    <text evidence="1">The sequence shown here is derived from an EMBL/GenBank/DDBJ whole genome shotgun (WGS) entry which is preliminary data.</text>
</comment>
<proteinExistence type="predicted"/>
<evidence type="ECO:0000313" key="1">
    <source>
        <dbReference type="EMBL" id="KAK9688096.1"/>
    </source>
</evidence>
<reference evidence="1 2" key="1">
    <citation type="journal article" date="2024" name="BMC Genomics">
        <title>De novo assembly and annotation of Popillia japonica's genome with initial clues to its potential as an invasive pest.</title>
        <authorList>
            <person name="Cucini C."/>
            <person name="Boschi S."/>
            <person name="Funari R."/>
            <person name="Cardaioli E."/>
            <person name="Iannotti N."/>
            <person name="Marturano G."/>
            <person name="Paoli F."/>
            <person name="Bruttini M."/>
            <person name="Carapelli A."/>
            <person name="Frati F."/>
            <person name="Nardi F."/>
        </authorList>
    </citation>
    <scope>NUCLEOTIDE SEQUENCE [LARGE SCALE GENOMIC DNA]</scope>
    <source>
        <strain evidence="1">DMR45628</strain>
    </source>
</reference>
<keyword evidence="2" id="KW-1185">Reference proteome</keyword>
<evidence type="ECO:0000313" key="2">
    <source>
        <dbReference type="Proteomes" id="UP001458880"/>
    </source>
</evidence>
<dbReference type="EMBL" id="JASPKY010000606">
    <property type="protein sequence ID" value="KAK9688096.1"/>
    <property type="molecule type" value="Genomic_DNA"/>
</dbReference>
<dbReference type="AlphaFoldDB" id="A0AAW1IEA9"/>
<organism evidence="1 2">
    <name type="scientific">Popillia japonica</name>
    <name type="common">Japanese beetle</name>
    <dbReference type="NCBI Taxonomy" id="7064"/>
    <lineage>
        <taxon>Eukaryota</taxon>
        <taxon>Metazoa</taxon>
        <taxon>Ecdysozoa</taxon>
        <taxon>Arthropoda</taxon>
        <taxon>Hexapoda</taxon>
        <taxon>Insecta</taxon>
        <taxon>Pterygota</taxon>
        <taxon>Neoptera</taxon>
        <taxon>Endopterygota</taxon>
        <taxon>Coleoptera</taxon>
        <taxon>Polyphaga</taxon>
        <taxon>Scarabaeiformia</taxon>
        <taxon>Scarabaeidae</taxon>
        <taxon>Rutelinae</taxon>
        <taxon>Popillia</taxon>
    </lineage>
</organism>
<sequence length="314" mass="36005">MMNLNLQSITNKIVQSCEAELIHNNIEVATITEHWRNEITVKDLTYDSVVCIAGDFNGDFCKTTNNRNLQVDLLESFNLHRSTLKHSEITDRSESCIDNIFTNLGTDEYQHLDIESIPIILANDIEIGNIAYEDVDKTVNHKDAEASTTSLRVCETQNDPGNTFNCSEYKYDCDNEENIMPPRETGNDTDDSDTEECNVMSEENIQREKLKFVYFEKRCDLCIEYEKQNLHEDKWKEHIEDKNRSRDERSKDKDRASKGECILLCMNLEAAKVAPTLNAAKIHFNTKLGCHNFTVYNILVAKPHASGLPKLIQD</sequence>
<name>A0AAW1IEA9_POPJA</name>
<accession>A0AAW1IEA9</accession>